<sequence>MPVTLKPLVALPICSTHRRLKNLPETESICAQHAAQPKLTSRFGVTLGSLLVMGPWFYDDISMKNHNYSYSVIDYPHSTVDPHVNLSVLFKVYVINKMLQSENIDVSNAVGMTYKTRQAVVEVISDKGLQQALVDARDICNSFEIEAEFQEPEVRPQKKIGAI</sequence>
<accession>A0A4Y2D054</accession>
<evidence type="ECO:0000313" key="2">
    <source>
        <dbReference type="Proteomes" id="UP000499080"/>
    </source>
</evidence>
<proteinExistence type="predicted"/>
<gene>
    <name evidence="1" type="ORF">AVEN_258739_1</name>
</gene>
<protein>
    <submittedName>
        <fullName evidence="1">Uncharacterized protein</fullName>
    </submittedName>
</protein>
<keyword evidence="2" id="KW-1185">Reference proteome</keyword>
<comment type="caution">
    <text evidence="1">The sequence shown here is derived from an EMBL/GenBank/DDBJ whole genome shotgun (WGS) entry which is preliminary data.</text>
</comment>
<dbReference type="Proteomes" id="UP000499080">
    <property type="component" value="Unassembled WGS sequence"/>
</dbReference>
<dbReference type="EMBL" id="BGPR01000281">
    <property type="protein sequence ID" value="GBM10132.1"/>
    <property type="molecule type" value="Genomic_DNA"/>
</dbReference>
<dbReference type="OrthoDB" id="6694091at2759"/>
<reference evidence="1 2" key="1">
    <citation type="journal article" date="2019" name="Sci. Rep.">
        <title>Orb-weaving spider Araneus ventricosus genome elucidates the spidroin gene catalogue.</title>
        <authorList>
            <person name="Kono N."/>
            <person name="Nakamura H."/>
            <person name="Ohtoshi R."/>
            <person name="Moran D.A.P."/>
            <person name="Shinohara A."/>
            <person name="Yoshida Y."/>
            <person name="Fujiwara M."/>
            <person name="Mori M."/>
            <person name="Tomita M."/>
            <person name="Arakawa K."/>
        </authorList>
    </citation>
    <scope>NUCLEOTIDE SEQUENCE [LARGE SCALE GENOMIC DNA]</scope>
</reference>
<evidence type="ECO:0000313" key="1">
    <source>
        <dbReference type="EMBL" id="GBM10132.1"/>
    </source>
</evidence>
<organism evidence="1 2">
    <name type="scientific">Araneus ventricosus</name>
    <name type="common">Orbweaver spider</name>
    <name type="synonym">Epeira ventricosa</name>
    <dbReference type="NCBI Taxonomy" id="182803"/>
    <lineage>
        <taxon>Eukaryota</taxon>
        <taxon>Metazoa</taxon>
        <taxon>Ecdysozoa</taxon>
        <taxon>Arthropoda</taxon>
        <taxon>Chelicerata</taxon>
        <taxon>Arachnida</taxon>
        <taxon>Araneae</taxon>
        <taxon>Araneomorphae</taxon>
        <taxon>Entelegynae</taxon>
        <taxon>Araneoidea</taxon>
        <taxon>Araneidae</taxon>
        <taxon>Araneus</taxon>
    </lineage>
</organism>
<name>A0A4Y2D054_ARAVE</name>
<dbReference type="AlphaFoldDB" id="A0A4Y2D054"/>